<organism evidence="1 2">
    <name type="scientific">Lasallia pustulata</name>
    <dbReference type="NCBI Taxonomy" id="136370"/>
    <lineage>
        <taxon>Eukaryota</taxon>
        <taxon>Fungi</taxon>
        <taxon>Dikarya</taxon>
        <taxon>Ascomycota</taxon>
        <taxon>Pezizomycotina</taxon>
        <taxon>Lecanoromycetes</taxon>
        <taxon>OSLEUM clade</taxon>
        <taxon>Umbilicariomycetidae</taxon>
        <taxon>Umbilicariales</taxon>
        <taxon>Umbilicariaceae</taxon>
        <taxon>Lasallia</taxon>
    </lineage>
</organism>
<evidence type="ECO:0008006" key="3">
    <source>
        <dbReference type="Google" id="ProtNLM"/>
    </source>
</evidence>
<proteinExistence type="predicted"/>
<evidence type="ECO:0000313" key="1">
    <source>
        <dbReference type="EMBL" id="KAA6406601.1"/>
    </source>
</evidence>
<name>A0A5M8PBG9_9LECA</name>
<dbReference type="AlphaFoldDB" id="A0A5M8PBG9"/>
<accession>A0A5M8PBG9</accession>
<dbReference type="OrthoDB" id="5284003at2759"/>
<evidence type="ECO:0000313" key="2">
    <source>
        <dbReference type="Proteomes" id="UP000324767"/>
    </source>
</evidence>
<dbReference type="EMBL" id="VXIT01000025">
    <property type="protein sequence ID" value="KAA6406601.1"/>
    <property type="molecule type" value="Genomic_DNA"/>
</dbReference>
<dbReference type="Proteomes" id="UP000324767">
    <property type="component" value="Unassembled WGS sequence"/>
</dbReference>
<sequence>MMMQELPENLAGDLALSIWSPASLAKKSLDRGVSSEESPPGGASLDIELILLPQSTIGLGKRFLGDLCDDLWECILDFLSGSPWLYKVLQLSKRFHKLVLPRLYNRIGFHLDFPRPRLLKALFDVDNPGLQYIRELSLTRTKTMPDITSDLMACMFVRLLPRDILRLFVLWERQKNLVNIQFLPGPDFEELLIRRPAVLTSLKSLKHLHLLPISNSYWDTGTLILISSNKIETLILDLWPYEEDDIRVGRLDDDIHFGALKMKEFFAPFAVTLLFLTKLELRNIRLHESTHAIISALSLPTLKDLGLYRCAGADVFLTNLSQSKNPARLHALRISHLRLETTDTIVSAIDAYLIATPSSLRTLTVFLRGSNVQPKASSIVHHGSTLNQLFLDVRTCNHQIYKNNDHAVLYPGSQLPIFFSNLPHLTQLAMAFPKVVADGNHLFTKINFKTQLDSALSLPALVTLNITTYPFPIGTLEDPENPDHTFCSLRSVQPDAHHALLTLLADMILECSQIYHEEHHHRESPLRTVVFGIAEPGHIRSVLEDVGDLRPAYFTRSDVFEWRKRVREHMERVGLRLLEMEGQEVDVLMEQVDERLDRAEMFEWNWWW</sequence>
<protein>
    <recommendedName>
        <fullName evidence="3">F-box domain-containing protein</fullName>
    </recommendedName>
</protein>
<reference evidence="1 2" key="1">
    <citation type="submission" date="2019-09" db="EMBL/GenBank/DDBJ databases">
        <title>The hologenome of the rock-dwelling lichen Lasallia pustulata.</title>
        <authorList>
            <person name="Greshake Tzovaras B."/>
            <person name="Segers F."/>
            <person name="Bicker A."/>
            <person name="Dal Grande F."/>
            <person name="Otte J."/>
            <person name="Hankeln T."/>
            <person name="Schmitt I."/>
            <person name="Ebersberger I."/>
        </authorList>
    </citation>
    <scope>NUCLEOTIDE SEQUENCE [LARGE SCALE GENOMIC DNA]</scope>
    <source>
        <strain evidence="1">A1-1</strain>
    </source>
</reference>
<comment type="caution">
    <text evidence="1">The sequence shown here is derived from an EMBL/GenBank/DDBJ whole genome shotgun (WGS) entry which is preliminary data.</text>
</comment>
<gene>
    <name evidence="1" type="ORF">FRX48_09656</name>
</gene>